<dbReference type="Gene3D" id="3.40.630.30">
    <property type="match status" value="1"/>
</dbReference>
<dbReference type="InterPro" id="IPR000182">
    <property type="entry name" value="GNAT_dom"/>
</dbReference>
<gene>
    <name evidence="2" type="ORF">AXK60_25000</name>
</gene>
<sequence length="98" mass="10820">MNAVKIELLAVEPDFRRSGAGSRLLAETIAIHAAAGAHVMHGQFNTDRHEILEPFYRSHGFEILRPDTPLDLGPFLGLDAPIGAMPDAGETMMYRRLH</sequence>
<dbReference type="SUPFAM" id="SSF55729">
    <property type="entry name" value="Acyl-CoA N-acyltransferases (Nat)"/>
    <property type="match status" value="1"/>
</dbReference>
<evidence type="ECO:0000313" key="3">
    <source>
        <dbReference type="Proteomes" id="UP000070258"/>
    </source>
</evidence>
<reference evidence="3" key="1">
    <citation type="submission" date="2016-02" db="EMBL/GenBank/DDBJ databases">
        <authorList>
            <person name="Wen L."/>
            <person name="He K."/>
            <person name="Yang H."/>
        </authorList>
    </citation>
    <scope>NUCLEOTIDE SEQUENCE [LARGE SCALE GENOMIC DNA]</scope>
    <source>
        <strain evidence="3">JCM 15929</strain>
    </source>
</reference>
<dbReference type="PROSITE" id="PS51186">
    <property type="entry name" value="GNAT"/>
    <property type="match status" value="1"/>
</dbReference>
<dbReference type="AlphaFoldDB" id="A0A138AFW6"/>
<dbReference type="InterPro" id="IPR016181">
    <property type="entry name" value="Acyl_CoA_acyltransferase"/>
</dbReference>
<accession>A0A138AFW6</accession>
<comment type="caution">
    <text evidence="2">The sequence shown here is derived from an EMBL/GenBank/DDBJ whole genome shotgun (WGS) entry which is preliminary data.</text>
</comment>
<organism evidence="2 3">
    <name type="scientific">Tsukamurella pseudospumae</name>
    <dbReference type="NCBI Taxonomy" id="239498"/>
    <lineage>
        <taxon>Bacteria</taxon>
        <taxon>Bacillati</taxon>
        <taxon>Actinomycetota</taxon>
        <taxon>Actinomycetes</taxon>
        <taxon>Mycobacteriales</taxon>
        <taxon>Tsukamurellaceae</taxon>
        <taxon>Tsukamurella</taxon>
    </lineage>
</organism>
<evidence type="ECO:0000313" key="2">
    <source>
        <dbReference type="EMBL" id="KXP09294.1"/>
    </source>
</evidence>
<protein>
    <recommendedName>
        <fullName evidence="1">N-acetyltransferase domain-containing protein</fullName>
    </recommendedName>
</protein>
<dbReference type="CDD" id="cd04301">
    <property type="entry name" value="NAT_SF"/>
    <property type="match status" value="1"/>
</dbReference>
<dbReference type="Proteomes" id="UP000070258">
    <property type="component" value="Unassembled WGS sequence"/>
</dbReference>
<name>A0A138AFW6_9ACTN</name>
<dbReference type="EMBL" id="LSRF01000036">
    <property type="protein sequence ID" value="KXP09294.1"/>
    <property type="molecule type" value="Genomic_DNA"/>
</dbReference>
<proteinExistence type="predicted"/>
<evidence type="ECO:0000259" key="1">
    <source>
        <dbReference type="PROSITE" id="PS51186"/>
    </source>
</evidence>
<dbReference type="Pfam" id="PF13508">
    <property type="entry name" value="Acetyltransf_7"/>
    <property type="match status" value="1"/>
</dbReference>
<feature type="domain" description="N-acetyltransferase" evidence="1">
    <location>
        <begin position="1"/>
        <end position="81"/>
    </location>
</feature>
<dbReference type="GO" id="GO:0016747">
    <property type="term" value="F:acyltransferase activity, transferring groups other than amino-acyl groups"/>
    <property type="evidence" value="ECO:0007669"/>
    <property type="project" value="InterPro"/>
</dbReference>